<sequence length="85" mass="9830">MQREDFNYILSIITPSIQRQDTYMRDAITAKDKLIITLRYLAAGDDYKSLEYAYKVSVQSISLFIPEVCGSLIGLLRDYVKVKKM</sequence>
<dbReference type="VEuPathDB" id="VectorBase:ADIR008524"/>
<protein>
    <recommendedName>
        <fullName evidence="3">DDE Tnp4 domain-containing protein</fullName>
    </recommendedName>
</protein>
<evidence type="ECO:0000313" key="1">
    <source>
        <dbReference type="EnsemblMetazoa" id="ADIR008524-PA"/>
    </source>
</evidence>
<evidence type="ECO:0008006" key="3">
    <source>
        <dbReference type="Google" id="ProtNLM"/>
    </source>
</evidence>
<keyword evidence="2" id="KW-1185">Reference proteome</keyword>
<organism evidence="1 2">
    <name type="scientific">Anopheles dirus</name>
    <dbReference type="NCBI Taxonomy" id="7168"/>
    <lineage>
        <taxon>Eukaryota</taxon>
        <taxon>Metazoa</taxon>
        <taxon>Ecdysozoa</taxon>
        <taxon>Arthropoda</taxon>
        <taxon>Hexapoda</taxon>
        <taxon>Insecta</taxon>
        <taxon>Pterygota</taxon>
        <taxon>Neoptera</taxon>
        <taxon>Endopterygota</taxon>
        <taxon>Diptera</taxon>
        <taxon>Nematocera</taxon>
        <taxon>Culicoidea</taxon>
        <taxon>Culicidae</taxon>
        <taxon>Anophelinae</taxon>
        <taxon>Anopheles</taxon>
    </lineage>
</organism>
<reference evidence="2" key="1">
    <citation type="submission" date="2013-03" db="EMBL/GenBank/DDBJ databases">
        <title>The Genome Sequence of Anopheles dirus WRAIR2.</title>
        <authorList>
            <consortium name="The Broad Institute Genomics Platform"/>
            <person name="Neafsey D.E."/>
            <person name="Walton C."/>
            <person name="Walker B."/>
            <person name="Young S.K."/>
            <person name="Zeng Q."/>
            <person name="Gargeya S."/>
            <person name="Fitzgerald M."/>
            <person name="Haas B."/>
            <person name="Abouelleil A."/>
            <person name="Allen A.W."/>
            <person name="Alvarado L."/>
            <person name="Arachchi H.M."/>
            <person name="Berlin A.M."/>
            <person name="Chapman S.B."/>
            <person name="Gainer-Dewar J."/>
            <person name="Goldberg J."/>
            <person name="Griggs A."/>
            <person name="Gujja S."/>
            <person name="Hansen M."/>
            <person name="Howarth C."/>
            <person name="Imamovic A."/>
            <person name="Ireland A."/>
            <person name="Larimer J."/>
            <person name="McCowan C."/>
            <person name="Murphy C."/>
            <person name="Pearson M."/>
            <person name="Poon T.W."/>
            <person name="Priest M."/>
            <person name="Roberts A."/>
            <person name="Saif S."/>
            <person name="Shea T."/>
            <person name="Sisk P."/>
            <person name="Sykes S."/>
            <person name="Wortman J."/>
            <person name="Nusbaum C."/>
            <person name="Birren B."/>
        </authorList>
    </citation>
    <scope>NUCLEOTIDE SEQUENCE [LARGE SCALE GENOMIC DNA]</scope>
    <source>
        <strain evidence="2">WRAIR2</strain>
    </source>
</reference>
<reference evidence="1" key="2">
    <citation type="submission" date="2020-05" db="UniProtKB">
        <authorList>
            <consortium name="EnsemblMetazoa"/>
        </authorList>
    </citation>
    <scope>IDENTIFICATION</scope>
    <source>
        <strain evidence="1">WRAIR2</strain>
    </source>
</reference>
<accession>A0A182NLJ3</accession>
<evidence type="ECO:0000313" key="2">
    <source>
        <dbReference type="Proteomes" id="UP000075884"/>
    </source>
</evidence>
<dbReference type="Proteomes" id="UP000075884">
    <property type="component" value="Unassembled WGS sequence"/>
</dbReference>
<proteinExistence type="predicted"/>
<dbReference type="AlphaFoldDB" id="A0A182NLJ3"/>
<dbReference type="EnsemblMetazoa" id="ADIR008524-RA">
    <property type="protein sequence ID" value="ADIR008524-PA"/>
    <property type="gene ID" value="ADIR008524"/>
</dbReference>
<name>A0A182NLJ3_9DIPT</name>